<reference evidence="3 4" key="1">
    <citation type="submission" date="2019-07" db="EMBL/GenBank/DDBJ databases">
        <title>Allobacillus sp. nov. SKP isolated from shrimp paste of Euphausiacea.</title>
        <authorList>
            <person name="Kanchanasin P."/>
            <person name="Tanasupawat S."/>
            <person name="Shi W."/>
            <person name="Wu L."/>
            <person name="Ma J."/>
        </authorList>
    </citation>
    <scope>NUCLEOTIDE SEQUENCE [LARGE SCALE GENOMIC DNA]</scope>
    <source>
        <strain evidence="3 4">SKP4-8</strain>
    </source>
</reference>
<evidence type="ECO:0000313" key="3">
    <source>
        <dbReference type="EMBL" id="TSJ65211.1"/>
    </source>
</evidence>
<evidence type="ECO:0000313" key="4">
    <source>
        <dbReference type="Proteomes" id="UP000316425"/>
    </source>
</evidence>
<keyword evidence="1" id="KW-0689">Ribosomal protein</keyword>
<protein>
    <submittedName>
        <fullName evidence="3">RNA-binding protein</fullName>
    </submittedName>
</protein>
<dbReference type="EMBL" id="VMHE01000011">
    <property type="protein sequence ID" value="TSJ65211.1"/>
    <property type="molecule type" value="Genomic_DNA"/>
</dbReference>
<dbReference type="GO" id="GO:1990904">
    <property type="term" value="C:ribonucleoprotein complex"/>
    <property type="evidence" value="ECO:0007669"/>
    <property type="project" value="UniProtKB-KW"/>
</dbReference>
<dbReference type="SUPFAM" id="SSF50104">
    <property type="entry name" value="Translation proteins SH3-like domain"/>
    <property type="match status" value="1"/>
</dbReference>
<dbReference type="GO" id="GO:0005840">
    <property type="term" value="C:ribosome"/>
    <property type="evidence" value="ECO:0007669"/>
    <property type="project" value="UniProtKB-KW"/>
</dbReference>
<keyword evidence="4" id="KW-1185">Reference proteome</keyword>
<dbReference type="Proteomes" id="UP000316425">
    <property type="component" value="Unassembled WGS sequence"/>
</dbReference>
<comment type="caution">
    <text evidence="3">The sequence shown here is derived from an EMBL/GenBank/DDBJ whole genome shotgun (WGS) entry which is preliminary data.</text>
</comment>
<dbReference type="AlphaFoldDB" id="A0A556PLE5"/>
<evidence type="ECO:0000256" key="1">
    <source>
        <dbReference type="ARBA" id="ARBA00022980"/>
    </source>
</evidence>
<dbReference type="InterPro" id="IPR014722">
    <property type="entry name" value="Rib_uL2_dom2"/>
</dbReference>
<gene>
    <name evidence="3" type="ORF">FPQ13_07725</name>
</gene>
<evidence type="ECO:0000256" key="2">
    <source>
        <dbReference type="ARBA" id="ARBA00023274"/>
    </source>
</evidence>
<dbReference type="OrthoDB" id="5244at2"/>
<keyword evidence="2" id="KW-0687">Ribonucleoprotein</keyword>
<name>A0A556PLE5_9BACI</name>
<proteinExistence type="predicted"/>
<organism evidence="3 4">
    <name type="scientific">Allobacillus salarius</name>
    <dbReference type="NCBI Taxonomy" id="1955272"/>
    <lineage>
        <taxon>Bacteria</taxon>
        <taxon>Bacillati</taxon>
        <taxon>Bacillota</taxon>
        <taxon>Bacilli</taxon>
        <taxon>Bacillales</taxon>
        <taxon>Bacillaceae</taxon>
        <taxon>Allobacillus</taxon>
    </lineage>
</organism>
<accession>A0A556PLE5</accession>
<dbReference type="CDD" id="cd06088">
    <property type="entry name" value="KOW_RPL14"/>
    <property type="match status" value="1"/>
</dbReference>
<sequence length="107" mass="12223">MNDGESGSPRIGQLVQVKRGRELSQYAIIIDILDEKFVLLADGEKRKFDRPKKKNLHHVELIDYVSPEVEKSLKETNRVTNGKLRFAISKFVNELLADWKKGDSLNG</sequence>
<dbReference type="Gene3D" id="2.30.30.30">
    <property type="match status" value="1"/>
</dbReference>
<dbReference type="InterPro" id="IPR008991">
    <property type="entry name" value="Translation_prot_SH3-like_sf"/>
</dbReference>
<dbReference type="RefSeq" id="WP_144088768.1">
    <property type="nucleotide sequence ID" value="NZ_VMHE01000011.1"/>
</dbReference>
<dbReference type="InterPro" id="IPR041985">
    <property type="entry name" value="Ribosomal_eL14_KOW"/>
</dbReference>